<reference evidence="1" key="1">
    <citation type="journal article" date="2020" name="Stud. Mycol.">
        <title>101 Dothideomycetes genomes: a test case for predicting lifestyles and emergence of pathogens.</title>
        <authorList>
            <person name="Haridas S."/>
            <person name="Albert R."/>
            <person name="Binder M."/>
            <person name="Bloem J."/>
            <person name="Labutti K."/>
            <person name="Salamov A."/>
            <person name="Andreopoulos B."/>
            <person name="Baker S."/>
            <person name="Barry K."/>
            <person name="Bills G."/>
            <person name="Bluhm B."/>
            <person name="Cannon C."/>
            <person name="Castanera R."/>
            <person name="Culley D."/>
            <person name="Daum C."/>
            <person name="Ezra D."/>
            <person name="Gonzalez J."/>
            <person name="Henrissat B."/>
            <person name="Kuo A."/>
            <person name="Liang C."/>
            <person name="Lipzen A."/>
            <person name="Lutzoni F."/>
            <person name="Magnuson J."/>
            <person name="Mondo S."/>
            <person name="Nolan M."/>
            <person name="Ohm R."/>
            <person name="Pangilinan J."/>
            <person name="Park H.-J."/>
            <person name="Ramirez L."/>
            <person name="Alfaro M."/>
            <person name="Sun H."/>
            <person name="Tritt A."/>
            <person name="Yoshinaga Y."/>
            <person name="Zwiers L.-H."/>
            <person name="Turgeon B."/>
            <person name="Goodwin S."/>
            <person name="Spatafora J."/>
            <person name="Crous P."/>
            <person name="Grigoriev I."/>
        </authorList>
    </citation>
    <scope>NUCLEOTIDE SEQUENCE</scope>
    <source>
        <strain evidence="1">CBS 525.71</strain>
    </source>
</reference>
<evidence type="ECO:0000313" key="1">
    <source>
        <dbReference type="EMBL" id="KAF2625677.1"/>
    </source>
</evidence>
<dbReference type="EMBL" id="MU006724">
    <property type="protein sequence ID" value="KAF2625677.1"/>
    <property type="molecule type" value="Genomic_DNA"/>
</dbReference>
<accession>A0ACB6RWN5</accession>
<proteinExistence type="predicted"/>
<organism evidence="1 2">
    <name type="scientific">Macroventuria anomochaeta</name>
    <dbReference type="NCBI Taxonomy" id="301207"/>
    <lineage>
        <taxon>Eukaryota</taxon>
        <taxon>Fungi</taxon>
        <taxon>Dikarya</taxon>
        <taxon>Ascomycota</taxon>
        <taxon>Pezizomycotina</taxon>
        <taxon>Dothideomycetes</taxon>
        <taxon>Pleosporomycetidae</taxon>
        <taxon>Pleosporales</taxon>
        <taxon>Pleosporineae</taxon>
        <taxon>Didymellaceae</taxon>
        <taxon>Macroventuria</taxon>
    </lineage>
</organism>
<gene>
    <name evidence="1" type="ORF">BU25DRAFT_449771</name>
</gene>
<name>A0ACB6RWN5_9PLEO</name>
<keyword evidence="2" id="KW-1185">Reference proteome</keyword>
<protein>
    <submittedName>
        <fullName evidence="1">Uncharacterized protein</fullName>
    </submittedName>
</protein>
<sequence>MHTSHKTVDPRHLDGEALVPRPGGRTTEHQSGNATWPLPFVEESSGGQDAIITLRCLTELLLSCFPLPDLTTLGLPSIFFKGSDKYHPIPRHLALHTAERLTALHFQRAQFPTSLVRQVLQHTSMLKTFVHEHVRVCRHTILDLDELCVGLEHVRLTLVDLVVRIGADTADSMPNHHMTVSVGELGSLKSLTALKNVSASFAVFFGEATMWSGTIYDLSSVLPYHLGQLVIADDLWYSSTGSSLAHIISCVDSLARFFGSEGREGTLEAMFATPIL</sequence>
<comment type="caution">
    <text evidence="1">The sequence shown here is derived from an EMBL/GenBank/DDBJ whole genome shotgun (WGS) entry which is preliminary data.</text>
</comment>
<dbReference type="Proteomes" id="UP000799754">
    <property type="component" value="Unassembled WGS sequence"/>
</dbReference>
<evidence type="ECO:0000313" key="2">
    <source>
        <dbReference type="Proteomes" id="UP000799754"/>
    </source>
</evidence>